<keyword evidence="8" id="KW-0443">Lipid metabolism</keyword>
<keyword evidence="9 10" id="KW-0472">Membrane</keyword>
<evidence type="ECO:0000259" key="12">
    <source>
        <dbReference type="Pfam" id="PF01610"/>
    </source>
</evidence>
<dbReference type="GO" id="GO:0004768">
    <property type="term" value="F:stearoyl-CoA 9-desaturase activity"/>
    <property type="evidence" value="ECO:0007669"/>
    <property type="project" value="UniProtKB-EC"/>
</dbReference>
<dbReference type="InterPro" id="IPR005804">
    <property type="entry name" value="FA_desaturase_dom"/>
</dbReference>
<protein>
    <submittedName>
        <fullName evidence="13">Fatty-acid desaturase</fullName>
        <ecNumber evidence="13">1.14.19.1</ecNumber>
    </submittedName>
</protein>
<dbReference type="KEGG" id="gsn:YC6258_03158"/>
<keyword evidence="6 13" id="KW-0560">Oxidoreductase</keyword>
<feature type="transmembrane region" description="Helical" evidence="10">
    <location>
        <begin position="135"/>
        <end position="152"/>
    </location>
</feature>
<evidence type="ECO:0000256" key="6">
    <source>
        <dbReference type="ARBA" id="ARBA00023002"/>
    </source>
</evidence>
<proteinExistence type="inferred from homology"/>
<dbReference type="Pfam" id="PF00487">
    <property type="entry name" value="FA_desaturase"/>
    <property type="match status" value="1"/>
</dbReference>
<dbReference type="InterPro" id="IPR015876">
    <property type="entry name" value="Acyl-CoA_DS"/>
</dbReference>
<dbReference type="PANTHER" id="PTHR11351">
    <property type="entry name" value="ACYL-COA DESATURASE"/>
    <property type="match status" value="1"/>
</dbReference>
<dbReference type="PANTHER" id="PTHR11351:SF33">
    <property type="entry name" value="DELTA-9 FATTY ACID DESATURASE, DESA"/>
    <property type="match status" value="1"/>
</dbReference>
<dbReference type="GO" id="GO:0016020">
    <property type="term" value="C:membrane"/>
    <property type="evidence" value="ECO:0007669"/>
    <property type="project" value="UniProtKB-SubCell"/>
</dbReference>
<evidence type="ECO:0000256" key="5">
    <source>
        <dbReference type="ARBA" id="ARBA00022989"/>
    </source>
</evidence>
<dbReference type="OrthoDB" id="19906at2"/>
<evidence type="ECO:0000256" key="10">
    <source>
        <dbReference type="SAM" id="Phobius"/>
    </source>
</evidence>
<feature type="transmembrane region" description="Helical" evidence="10">
    <location>
        <begin position="14"/>
        <end position="33"/>
    </location>
</feature>
<gene>
    <name evidence="13" type="ORF">YC6258_03158</name>
</gene>
<evidence type="ECO:0000256" key="1">
    <source>
        <dbReference type="ARBA" id="ARBA00004141"/>
    </source>
</evidence>
<dbReference type="InterPro" id="IPR002560">
    <property type="entry name" value="Transposase_DDE"/>
</dbReference>
<keyword evidence="5 10" id="KW-1133">Transmembrane helix</keyword>
<sequence>MIYTGLFDWSLSQIILYALVFTHITIISVTIYLHRHSAHRALDLHPLLAHFFRFWLWFTTSMVTKEWTAIHRKHHAKCETVDDPHSPQVLGLRKVLKEGAELYQSAASNTEMLDRYGRGTPDDWLERNLYGNKKWAANIWGVTLLAIMNLILMGPLGISVWAIQMIWIPFWAAGVVNGIGHFVGYRNFECADASRNISPIGLIIGGEELHNNHHTYPNSAKLSSKWYEFDIGWFYIQIFARLGLITNIRRGPVAHQIKNKTKFDLDTALALANDRFRVMALFKKQVIHPIIRSESANNPELDKKYFKRAKILLTRHNTLIPNHQQEQLRQLLQNNSMMKTVYQLHNDLIDAWSKRSASAEELLHSLKNWIEQAETSGIQVLEEFASQLRRYSTKPQPIPITI</sequence>
<dbReference type="GO" id="GO:0006631">
    <property type="term" value="P:fatty acid metabolic process"/>
    <property type="evidence" value="ECO:0007669"/>
    <property type="project" value="UniProtKB-KW"/>
</dbReference>
<evidence type="ECO:0000313" key="13">
    <source>
        <dbReference type="EMBL" id="AJQ95194.1"/>
    </source>
</evidence>
<feature type="domain" description="Fatty acid desaturase" evidence="11">
    <location>
        <begin position="15"/>
        <end position="218"/>
    </location>
</feature>
<dbReference type="AlphaFoldDB" id="A0A0C5VXS8"/>
<evidence type="ECO:0000256" key="9">
    <source>
        <dbReference type="ARBA" id="ARBA00023136"/>
    </source>
</evidence>
<keyword evidence="4" id="KW-0276">Fatty acid metabolism</keyword>
<keyword evidence="7" id="KW-0408">Iron</keyword>
<comment type="similarity">
    <text evidence="2">Belongs to the fatty acid desaturase type 2 family.</text>
</comment>
<dbReference type="EC" id="1.14.19.1" evidence="13"/>
<dbReference type="RefSeq" id="WP_044617544.1">
    <property type="nucleotide sequence ID" value="NZ_CP007142.1"/>
</dbReference>
<reference evidence="13 14" key="1">
    <citation type="submission" date="2014-01" db="EMBL/GenBank/DDBJ databases">
        <title>Full genme sequencing of cellulolytic bacterium Gynuella sunshinyii YC6258T gen. nov., sp. nov.</title>
        <authorList>
            <person name="Khan H."/>
            <person name="Chung E.J."/>
            <person name="Chung Y.R."/>
        </authorList>
    </citation>
    <scope>NUCLEOTIDE SEQUENCE [LARGE SCALE GENOMIC DNA]</scope>
    <source>
        <strain evidence="13 14">YC6258</strain>
    </source>
</reference>
<evidence type="ECO:0000313" key="14">
    <source>
        <dbReference type="Proteomes" id="UP000032266"/>
    </source>
</evidence>
<comment type="subcellular location">
    <subcellularLocation>
        <location evidence="1">Membrane</location>
        <topology evidence="1">Multi-pass membrane protein</topology>
    </subcellularLocation>
</comment>
<evidence type="ECO:0000256" key="4">
    <source>
        <dbReference type="ARBA" id="ARBA00022832"/>
    </source>
</evidence>
<evidence type="ECO:0000259" key="11">
    <source>
        <dbReference type="Pfam" id="PF00487"/>
    </source>
</evidence>
<dbReference type="HOGENOM" id="CLU_062181_0_0_6"/>
<dbReference type="EMBL" id="CP007142">
    <property type="protein sequence ID" value="AJQ95194.1"/>
    <property type="molecule type" value="Genomic_DNA"/>
</dbReference>
<accession>A0A0C5VXS8</accession>
<dbReference type="CDD" id="cd03505">
    <property type="entry name" value="Delta9-FADS-like"/>
    <property type="match status" value="1"/>
</dbReference>
<dbReference type="STRING" id="1445510.YC6258_03158"/>
<feature type="transmembrane region" description="Helical" evidence="10">
    <location>
        <begin position="158"/>
        <end position="179"/>
    </location>
</feature>
<name>A0A0C5VXS8_9GAMM</name>
<evidence type="ECO:0000256" key="2">
    <source>
        <dbReference type="ARBA" id="ARBA00008749"/>
    </source>
</evidence>
<dbReference type="PATRIC" id="fig|1445510.3.peg.3120"/>
<feature type="domain" description="Transposase IS204/IS1001/IS1096/IS1165 DDE" evidence="12">
    <location>
        <begin position="273"/>
        <end position="392"/>
    </location>
</feature>
<evidence type="ECO:0000256" key="7">
    <source>
        <dbReference type="ARBA" id="ARBA00023004"/>
    </source>
</evidence>
<evidence type="ECO:0000256" key="8">
    <source>
        <dbReference type="ARBA" id="ARBA00023098"/>
    </source>
</evidence>
<organism evidence="13 14">
    <name type="scientific">Gynuella sunshinyii YC6258</name>
    <dbReference type="NCBI Taxonomy" id="1445510"/>
    <lineage>
        <taxon>Bacteria</taxon>
        <taxon>Pseudomonadati</taxon>
        <taxon>Pseudomonadota</taxon>
        <taxon>Gammaproteobacteria</taxon>
        <taxon>Oceanospirillales</taxon>
        <taxon>Saccharospirillaceae</taxon>
        <taxon>Gynuella</taxon>
    </lineage>
</organism>
<dbReference type="Pfam" id="PF01610">
    <property type="entry name" value="DDE_Tnp_ISL3"/>
    <property type="match status" value="1"/>
</dbReference>
<keyword evidence="14" id="KW-1185">Reference proteome</keyword>
<dbReference type="Proteomes" id="UP000032266">
    <property type="component" value="Chromosome"/>
</dbReference>
<evidence type="ECO:0000256" key="3">
    <source>
        <dbReference type="ARBA" id="ARBA00022692"/>
    </source>
</evidence>
<keyword evidence="3 10" id="KW-0812">Transmembrane</keyword>